<dbReference type="EMBL" id="JAWXXX010000001">
    <property type="protein sequence ID" value="MDX5894290.1"/>
    <property type="molecule type" value="Genomic_DNA"/>
</dbReference>
<keyword evidence="1" id="KW-0812">Transmembrane</keyword>
<keyword evidence="1" id="KW-0472">Membrane</keyword>
<keyword evidence="1" id="KW-1133">Transmembrane helix</keyword>
<organism evidence="2 3">
    <name type="scientific">Rubrobacter radiotolerans</name>
    <name type="common">Arthrobacter radiotolerans</name>
    <dbReference type="NCBI Taxonomy" id="42256"/>
    <lineage>
        <taxon>Bacteria</taxon>
        <taxon>Bacillati</taxon>
        <taxon>Actinomycetota</taxon>
        <taxon>Rubrobacteria</taxon>
        <taxon>Rubrobacterales</taxon>
        <taxon>Rubrobacteraceae</taxon>
        <taxon>Rubrobacter</taxon>
    </lineage>
</organism>
<accession>A0AB35T648</accession>
<evidence type="ECO:0000313" key="2">
    <source>
        <dbReference type="EMBL" id="MDX5894290.1"/>
    </source>
</evidence>
<comment type="caution">
    <text evidence="2">The sequence shown here is derived from an EMBL/GenBank/DDBJ whole genome shotgun (WGS) entry which is preliminary data.</text>
</comment>
<dbReference type="Proteomes" id="UP001281130">
    <property type="component" value="Unassembled WGS sequence"/>
</dbReference>
<name>A0AB35T648_RUBRA</name>
<feature type="transmembrane region" description="Helical" evidence="1">
    <location>
        <begin position="57"/>
        <end position="76"/>
    </location>
</feature>
<gene>
    <name evidence="2" type="ORF">SIL72_09665</name>
</gene>
<evidence type="ECO:0000256" key="1">
    <source>
        <dbReference type="SAM" id="Phobius"/>
    </source>
</evidence>
<feature type="transmembrane region" description="Helical" evidence="1">
    <location>
        <begin position="27"/>
        <end position="45"/>
    </location>
</feature>
<dbReference type="RefSeq" id="WP_143533946.1">
    <property type="nucleotide sequence ID" value="NZ_CP007514.1"/>
</dbReference>
<protein>
    <submittedName>
        <fullName evidence="2">Uncharacterized protein</fullName>
    </submittedName>
</protein>
<reference evidence="2" key="1">
    <citation type="submission" date="2023-11" db="EMBL/GenBank/DDBJ databases">
        <title>MicrobeMod: A computational toolkit for identifying prokaryotic methylation and restriction-modification with nanopore sequencing.</title>
        <authorList>
            <person name="Crits-Christoph A."/>
            <person name="Kang S.C."/>
            <person name="Lee H."/>
            <person name="Ostrov N."/>
        </authorList>
    </citation>
    <scope>NUCLEOTIDE SEQUENCE</scope>
    <source>
        <strain evidence="2">ATCC 51242</strain>
    </source>
</reference>
<feature type="transmembrane region" description="Helical" evidence="1">
    <location>
        <begin position="110"/>
        <end position="133"/>
    </location>
</feature>
<feature type="transmembrane region" description="Helical" evidence="1">
    <location>
        <begin position="83"/>
        <end position="104"/>
    </location>
</feature>
<dbReference type="AlphaFoldDB" id="A0AB35T648"/>
<sequence>MRVRRGIASSVRELFTRRVYPVRRQRAQILLWGGLLVGFSLFLLTRPLGEAVDYNSRYFYLAHLLLGCGVILDVTSDFFLDRAFAVALTLRVLAVLALTGMVALFELSGIFSPGVFVAICAVFGIIAYAAYVVNRRDRQEER</sequence>
<proteinExistence type="predicted"/>
<evidence type="ECO:0000313" key="3">
    <source>
        <dbReference type="Proteomes" id="UP001281130"/>
    </source>
</evidence>